<dbReference type="CDD" id="cd11586">
    <property type="entry name" value="VbhA_like"/>
    <property type="match status" value="1"/>
</dbReference>
<dbReference type="InterPro" id="IPR033788">
    <property type="entry name" value="VbhA-like"/>
</dbReference>
<proteinExistence type="predicted"/>
<feature type="compositionally biased region" description="Polar residues" evidence="1">
    <location>
        <begin position="61"/>
        <end position="82"/>
    </location>
</feature>
<protein>
    <submittedName>
        <fullName evidence="2">Uncharacterized protein</fullName>
    </submittedName>
</protein>
<keyword evidence="3" id="KW-1185">Reference proteome</keyword>
<dbReference type="EMBL" id="JAWDKC010000017">
    <property type="protein sequence ID" value="MDV0445435.1"/>
    <property type="molecule type" value="Genomic_DNA"/>
</dbReference>
<reference evidence="2 3" key="1">
    <citation type="submission" date="2023-06" db="EMBL/GenBank/DDBJ databases">
        <title>Genome sequence of Methanimicrococcus sp. At1.</title>
        <authorList>
            <person name="Protasov E."/>
            <person name="Platt K."/>
            <person name="Poehlein A."/>
            <person name="Daniel R."/>
            <person name="Brune A."/>
        </authorList>
    </citation>
    <scope>NUCLEOTIDE SEQUENCE [LARGE SCALE GENOMIC DNA]</scope>
    <source>
        <strain evidence="2 3">At1</strain>
    </source>
</reference>
<name>A0ABU3VRA6_9EURY</name>
<feature type="compositionally biased region" description="Low complexity" evidence="1">
    <location>
        <begin position="93"/>
        <end position="111"/>
    </location>
</feature>
<evidence type="ECO:0000313" key="2">
    <source>
        <dbReference type="EMBL" id="MDV0445435.1"/>
    </source>
</evidence>
<evidence type="ECO:0000313" key="3">
    <source>
        <dbReference type="Proteomes" id="UP001272052"/>
    </source>
</evidence>
<dbReference type="Proteomes" id="UP001272052">
    <property type="component" value="Unassembled WGS sequence"/>
</dbReference>
<feature type="region of interest" description="Disordered" evidence="1">
    <location>
        <begin position="61"/>
        <end position="111"/>
    </location>
</feature>
<organism evidence="2 3">
    <name type="scientific">Methanimicrococcus hacksteinii</name>
    <dbReference type="NCBI Taxonomy" id="3028293"/>
    <lineage>
        <taxon>Archaea</taxon>
        <taxon>Methanobacteriati</taxon>
        <taxon>Methanobacteriota</taxon>
        <taxon>Stenosarchaea group</taxon>
        <taxon>Methanomicrobia</taxon>
        <taxon>Methanosarcinales</taxon>
        <taxon>Methanosarcinaceae</taxon>
        <taxon>Methanimicrococcus</taxon>
    </lineage>
</organism>
<accession>A0ABU3VRA6</accession>
<evidence type="ECO:0000256" key="1">
    <source>
        <dbReference type="SAM" id="MobiDB-lite"/>
    </source>
</evidence>
<sequence>MKKKQAWDYALGLIQVDGLEPSKDFLNLVEKEKKGEITTADMKKLLDSKYKVVKSSGSIKTSSVANKKSMAANSSVSQTSRPIQKKGAVNTIPPSKKTVSSKKSLPKSPKM</sequence>
<gene>
    <name evidence="2" type="ORF">MmiAt1_10130</name>
</gene>
<dbReference type="RefSeq" id="WP_318785858.1">
    <property type="nucleotide sequence ID" value="NZ_JAWDKC010000017.1"/>
</dbReference>
<comment type="caution">
    <text evidence="2">The sequence shown here is derived from an EMBL/GenBank/DDBJ whole genome shotgun (WGS) entry which is preliminary data.</text>
</comment>